<dbReference type="AlphaFoldDB" id="A0A2J6SC90"/>
<accession>A0A2J6SC90</accession>
<feature type="signal peptide" evidence="5">
    <location>
        <begin position="1"/>
        <end position="25"/>
    </location>
</feature>
<dbReference type="GO" id="GO:0004497">
    <property type="term" value="F:monooxygenase activity"/>
    <property type="evidence" value="ECO:0007669"/>
    <property type="project" value="UniProtKB-KW"/>
</dbReference>
<evidence type="ECO:0000256" key="3">
    <source>
        <dbReference type="ARBA" id="ARBA00023002"/>
    </source>
</evidence>
<dbReference type="PROSITE" id="PS00498">
    <property type="entry name" value="TYROSINASE_2"/>
    <property type="match status" value="1"/>
</dbReference>
<dbReference type="Gene3D" id="1.10.1280.10">
    <property type="entry name" value="Di-copper center containing domain from catechol oxidase"/>
    <property type="match status" value="1"/>
</dbReference>
<dbReference type="PROSITE" id="PS00497">
    <property type="entry name" value="TYROSINASE_1"/>
    <property type="match status" value="1"/>
</dbReference>
<dbReference type="PANTHER" id="PTHR11474:SF131">
    <property type="entry name" value="TYROSINASE COPPER-BINDING DOMAIN-CONTAINING PROTEIN"/>
    <property type="match status" value="1"/>
</dbReference>
<evidence type="ECO:0000259" key="6">
    <source>
        <dbReference type="PROSITE" id="PS00497"/>
    </source>
</evidence>
<evidence type="ECO:0000256" key="1">
    <source>
        <dbReference type="ARBA" id="ARBA00001973"/>
    </source>
</evidence>
<evidence type="ECO:0000256" key="2">
    <source>
        <dbReference type="ARBA" id="ARBA00022723"/>
    </source>
</evidence>
<dbReference type="EMBL" id="KZ613937">
    <property type="protein sequence ID" value="PMD48375.1"/>
    <property type="molecule type" value="Genomic_DNA"/>
</dbReference>
<dbReference type="Pfam" id="PF18132">
    <property type="entry name" value="Tyrosinase_C"/>
    <property type="match status" value="1"/>
</dbReference>
<dbReference type="STRING" id="1149755.A0A2J6SC90"/>
<keyword evidence="3" id="KW-0560">Oxidoreductase</keyword>
<evidence type="ECO:0000256" key="5">
    <source>
        <dbReference type="SAM" id="SignalP"/>
    </source>
</evidence>
<protein>
    <submittedName>
        <fullName evidence="8">Di-copper centre-containing protein</fullName>
    </submittedName>
</protein>
<keyword evidence="2" id="KW-0479">Metal-binding</keyword>
<name>A0A2J6SC90_HYAVF</name>
<feature type="domain" description="Tyrosinase copper-binding" evidence="7">
    <location>
        <begin position="289"/>
        <end position="300"/>
    </location>
</feature>
<dbReference type="Proteomes" id="UP000235786">
    <property type="component" value="Unassembled WGS sequence"/>
</dbReference>
<reference evidence="8 9" key="1">
    <citation type="submission" date="2016-04" db="EMBL/GenBank/DDBJ databases">
        <title>A degradative enzymes factory behind the ericoid mycorrhizal symbiosis.</title>
        <authorList>
            <consortium name="DOE Joint Genome Institute"/>
            <person name="Martino E."/>
            <person name="Morin E."/>
            <person name="Grelet G."/>
            <person name="Kuo A."/>
            <person name="Kohler A."/>
            <person name="Daghino S."/>
            <person name="Barry K."/>
            <person name="Choi C."/>
            <person name="Cichocki N."/>
            <person name="Clum A."/>
            <person name="Copeland A."/>
            <person name="Hainaut M."/>
            <person name="Haridas S."/>
            <person name="Labutti K."/>
            <person name="Lindquist E."/>
            <person name="Lipzen A."/>
            <person name="Khouja H.-R."/>
            <person name="Murat C."/>
            <person name="Ohm R."/>
            <person name="Olson A."/>
            <person name="Spatafora J."/>
            <person name="Veneault-Fourrey C."/>
            <person name="Henrissat B."/>
            <person name="Grigoriev I."/>
            <person name="Martin F."/>
            <person name="Perotto S."/>
        </authorList>
    </citation>
    <scope>NUCLEOTIDE SEQUENCE [LARGE SCALE GENOMIC DNA]</scope>
    <source>
        <strain evidence="8 9">F</strain>
    </source>
</reference>
<dbReference type="SUPFAM" id="SSF48056">
    <property type="entry name" value="Di-copper centre-containing domain"/>
    <property type="match status" value="1"/>
</dbReference>
<keyword evidence="9" id="KW-1185">Reference proteome</keyword>
<sequence length="555" mass="61939">MLSKNVIRFLVLLLFSVFSARAARAQYFALTGVHTGVVQSGERPARRNILDMQNDTPAWSLYIQALTAMQNMDANDELSYFQVAGIHGRPYIIWNNASAVGDSSWGGYCTHGSVLFLTWHRPYLALIEQLLASHVQVIAQSYNSSIYQTAANNFRLPYWDWASVADMPDVVSQQYIQITTASGVETVSNPLYQYNFPPDLNPSYFPASDSPITQDSYTVRDITSLVNSRLQNNDPMSAAYRALTKETSFDGFCTSAAAGLAIENIHDNIHVDIGGNVGHMSYLAYSAFDPIFWLHHANIDRLFAMWQAIYPNQYLTQMVEGTGTYSLPPGTLDTQYTSLEPFTSNGRGQFYTSASSWKTNTFGYTYPEIQDWDQTPAQLKANVTATIARMYNSQPAFKRAAEPAAQTKAWSVALNVSRYDLQGEPFVIRVFLGQVPQNPEDWPISNTLAGSFSILPPPHQGNGPYPTILAYSEISLMKGLMENGVDPKNVEAVEKWLESNLYWNVQKFDLTVVPNEQVPSLHLVVQDEDVTLPGDVTELPIYGRPTLHPEITQGK</sequence>
<dbReference type="OrthoDB" id="1658288at2759"/>
<dbReference type="InterPro" id="IPR008922">
    <property type="entry name" value="Di-copper_centre_dom_sf"/>
</dbReference>
<dbReference type="Pfam" id="PF00264">
    <property type="entry name" value="Tyrosinase"/>
    <property type="match status" value="1"/>
</dbReference>
<evidence type="ECO:0000256" key="4">
    <source>
        <dbReference type="ARBA" id="ARBA00023033"/>
    </source>
</evidence>
<evidence type="ECO:0000313" key="8">
    <source>
        <dbReference type="EMBL" id="PMD48375.1"/>
    </source>
</evidence>
<evidence type="ECO:0000259" key="7">
    <source>
        <dbReference type="PROSITE" id="PS00498"/>
    </source>
</evidence>
<organism evidence="8 9">
    <name type="scientific">Hyaloscypha variabilis (strain UAMH 11265 / GT02V1 / F)</name>
    <name type="common">Meliniomyces variabilis</name>
    <dbReference type="NCBI Taxonomy" id="1149755"/>
    <lineage>
        <taxon>Eukaryota</taxon>
        <taxon>Fungi</taxon>
        <taxon>Dikarya</taxon>
        <taxon>Ascomycota</taxon>
        <taxon>Pezizomycotina</taxon>
        <taxon>Leotiomycetes</taxon>
        <taxon>Helotiales</taxon>
        <taxon>Hyaloscyphaceae</taxon>
        <taxon>Hyaloscypha</taxon>
        <taxon>Hyaloscypha variabilis</taxon>
    </lineage>
</organism>
<gene>
    <name evidence="8" type="ORF">L207DRAFT_594650</name>
</gene>
<dbReference type="PANTHER" id="PTHR11474">
    <property type="entry name" value="TYROSINASE FAMILY MEMBER"/>
    <property type="match status" value="1"/>
</dbReference>
<dbReference type="PRINTS" id="PR00092">
    <property type="entry name" value="TYROSINASE"/>
</dbReference>
<dbReference type="InterPro" id="IPR050316">
    <property type="entry name" value="Tyrosinase/Hemocyanin"/>
</dbReference>
<proteinExistence type="predicted"/>
<evidence type="ECO:0000313" key="9">
    <source>
        <dbReference type="Proteomes" id="UP000235786"/>
    </source>
</evidence>
<keyword evidence="4" id="KW-0503">Monooxygenase</keyword>
<dbReference type="InterPro" id="IPR041640">
    <property type="entry name" value="Tyrosinase_C"/>
</dbReference>
<feature type="domain" description="Tyrosinase copper-binding" evidence="6">
    <location>
        <begin position="111"/>
        <end position="128"/>
    </location>
</feature>
<dbReference type="GO" id="GO:0046872">
    <property type="term" value="F:metal ion binding"/>
    <property type="evidence" value="ECO:0007669"/>
    <property type="project" value="UniProtKB-KW"/>
</dbReference>
<dbReference type="Gene3D" id="2.60.310.20">
    <property type="match status" value="1"/>
</dbReference>
<keyword evidence="5" id="KW-0732">Signal</keyword>
<dbReference type="InterPro" id="IPR002227">
    <property type="entry name" value="Tyrosinase_Cu-bd"/>
</dbReference>
<comment type="cofactor">
    <cofactor evidence="1">
        <name>Cu(2+)</name>
        <dbReference type="ChEBI" id="CHEBI:29036"/>
    </cofactor>
</comment>
<feature type="chain" id="PRO_5014357396" evidence="5">
    <location>
        <begin position="26"/>
        <end position="555"/>
    </location>
</feature>